<keyword evidence="4" id="KW-0479">Metal-binding</keyword>
<protein>
    <submittedName>
        <fullName evidence="8">Metal ABC transporter substrate-binding protein</fullName>
    </submittedName>
</protein>
<evidence type="ECO:0000256" key="6">
    <source>
        <dbReference type="RuleBase" id="RU003512"/>
    </source>
</evidence>
<dbReference type="Gene3D" id="3.40.50.1980">
    <property type="entry name" value="Nitrogenase molybdenum iron protein domain"/>
    <property type="match status" value="2"/>
</dbReference>
<organism evidence="8 9">
    <name type="scientific">Rhodovastum atsumiense</name>
    <dbReference type="NCBI Taxonomy" id="504468"/>
    <lineage>
        <taxon>Bacteria</taxon>
        <taxon>Pseudomonadati</taxon>
        <taxon>Pseudomonadota</taxon>
        <taxon>Alphaproteobacteria</taxon>
        <taxon>Acetobacterales</taxon>
        <taxon>Acetobacteraceae</taxon>
        <taxon>Rhodovastum</taxon>
    </lineage>
</organism>
<reference evidence="8 9" key="1">
    <citation type="submission" date="2019-09" db="EMBL/GenBank/DDBJ databases">
        <title>Genome sequence of Rhodovastum atsumiense, a diverse member of the Acetobacteraceae family of non-sulfur purple photosynthetic bacteria.</title>
        <authorList>
            <person name="Meyer T."/>
            <person name="Kyndt J."/>
        </authorList>
    </citation>
    <scope>NUCLEOTIDE SEQUENCE [LARGE SCALE GENOMIC DNA]</scope>
    <source>
        <strain evidence="8 9">DSM 21279</strain>
    </source>
</reference>
<dbReference type="GO" id="GO:0030313">
    <property type="term" value="C:cell envelope"/>
    <property type="evidence" value="ECO:0007669"/>
    <property type="project" value="UniProtKB-SubCell"/>
</dbReference>
<dbReference type="PANTHER" id="PTHR42953:SF1">
    <property type="entry name" value="METAL-BINDING PROTEIN HI_0362-RELATED"/>
    <property type="match status" value="1"/>
</dbReference>
<evidence type="ECO:0000313" key="9">
    <source>
        <dbReference type="Proteomes" id="UP000325255"/>
    </source>
</evidence>
<comment type="caution">
    <text evidence="8">The sequence shown here is derived from an EMBL/GenBank/DDBJ whole genome shotgun (WGS) entry which is preliminary data.</text>
</comment>
<dbReference type="GO" id="GO:0030001">
    <property type="term" value="P:metal ion transport"/>
    <property type="evidence" value="ECO:0007669"/>
    <property type="project" value="InterPro"/>
</dbReference>
<dbReference type="SUPFAM" id="SSF53807">
    <property type="entry name" value="Helical backbone' metal receptor"/>
    <property type="match status" value="1"/>
</dbReference>
<keyword evidence="9" id="KW-1185">Reference proteome</keyword>
<comment type="subcellular location">
    <subcellularLocation>
        <location evidence="1">Cell envelope</location>
    </subcellularLocation>
</comment>
<evidence type="ECO:0000256" key="3">
    <source>
        <dbReference type="ARBA" id="ARBA00022448"/>
    </source>
</evidence>
<dbReference type="PANTHER" id="PTHR42953">
    <property type="entry name" value="HIGH-AFFINITY ZINC UPTAKE SYSTEM PROTEIN ZNUA-RELATED"/>
    <property type="match status" value="1"/>
</dbReference>
<gene>
    <name evidence="8" type="ORF">F1189_30575</name>
</gene>
<dbReference type="Proteomes" id="UP000325255">
    <property type="component" value="Unassembled WGS sequence"/>
</dbReference>
<evidence type="ECO:0000313" key="8">
    <source>
        <dbReference type="EMBL" id="KAA5608117.1"/>
    </source>
</evidence>
<dbReference type="EMBL" id="VWPK01000105">
    <property type="protein sequence ID" value="KAA5608117.1"/>
    <property type="molecule type" value="Genomic_DNA"/>
</dbReference>
<feature type="chain" id="PRO_5024461461" evidence="7">
    <location>
        <begin position="23"/>
        <end position="297"/>
    </location>
</feature>
<evidence type="ECO:0000256" key="2">
    <source>
        <dbReference type="ARBA" id="ARBA00011028"/>
    </source>
</evidence>
<dbReference type="GO" id="GO:0046872">
    <property type="term" value="F:metal ion binding"/>
    <property type="evidence" value="ECO:0007669"/>
    <property type="project" value="UniProtKB-KW"/>
</dbReference>
<accession>A0A5M6IJQ1</accession>
<dbReference type="PRINTS" id="PR00691">
    <property type="entry name" value="ADHESINB"/>
</dbReference>
<dbReference type="InterPro" id="IPR006127">
    <property type="entry name" value="ZnuA-like"/>
</dbReference>
<dbReference type="InterPro" id="IPR050492">
    <property type="entry name" value="Bact_metal-bind_prot9"/>
</dbReference>
<evidence type="ECO:0000256" key="7">
    <source>
        <dbReference type="SAM" id="SignalP"/>
    </source>
</evidence>
<dbReference type="Pfam" id="PF01297">
    <property type="entry name" value="ZnuA"/>
    <property type="match status" value="1"/>
</dbReference>
<evidence type="ECO:0000256" key="1">
    <source>
        <dbReference type="ARBA" id="ARBA00004196"/>
    </source>
</evidence>
<dbReference type="AlphaFoldDB" id="A0A5M6IJQ1"/>
<name>A0A5M6IJQ1_9PROT</name>
<feature type="signal peptide" evidence="7">
    <location>
        <begin position="1"/>
        <end position="22"/>
    </location>
</feature>
<dbReference type="GO" id="GO:0007155">
    <property type="term" value="P:cell adhesion"/>
    <property type="evidence" value="ECO:0007669"/>
    <property type="project" value="InterPro"/>
</dbReference>
<keyword evidence="3 6" id="KW-0813">Transport</keyword>
<dbReference type="InterPro" id="IPR006129">
    <property type="entry name" value="AdhesinB"/>
</dbReference>
<dbReference type="OrthoDB" id="9793396at2"/>
<keyword evidence="5 7" id="KW-0732">Signal</keyword>
<proteinExistence type="inferred from homology"/>
<comment type="similarity">
    <text evidence="2 6">Belongs to the bacterial solute-binding protein 9 family.</text>
</comment>
<evidence type="ECO:0000256" key="4">
    <source>
        <dbReference type="ARBA" id="ARBA00022723"/>
    </source>
</evidence>
<dbReference type="RefSeq" id="WP_150045656.1">
    <property type="nucleotide sequence ID" value="NZ_OW485601.1"/>
</dbReference>
<sequence>MYRRRMLFTLAGAAIAGPIARAEQTVPVVASFSILADMVRQIGGSAVSVRSLVPPDGDAHTYEPRPSDLQAVHSARLVVINGLAFEGWMQRLLPASGYQGPVVTTTEGVTSRTMREESGQVATDPHAWQDPRNGVIYARNIGEGLAKAVPDHAAAFRAAAADYARRIAETDAWIEKQIAAVPPGKRRILTSHDAFGYFGARYGIEFHGIEGISTESEPSAASIAALVKLIHEEGIKAVFVENMTSPRIARTVARESGAVLGPAVYSDALSQPGGPADTYLKMFRHNVPLFVKAMMAN</sequence>
<dbReference type="InterPro" id="IPR006128">
    <property type="entry name" value="Lipoprotein_PsaA-like"/>
</dbReference>
<dbReference type="PRINTS" id="PR00690">
    <property type="entry name" value="ADHESNFAMILY"/>
</dbReference>
<evidence type="ECO:0000256" key="5">
    <source>
        <dbReference type="ARBA" id="ARBA00022729"/>
    </source>
</evidence>